<feature type="non-terminal residue" evidence="2">
    <location>
        <position position="128"/>
    </location>
</feature>
<dbReference type="EMBL" id="CAJPIZ010058586">
    <property type="protein sequence ID" value="CAG2123490.1"/>
    <property type="molecule type" value="Genomic_DNA"/>
</dbReference>
<gene>
    <name evidence="2" type="ORF">OSB1V03_LOCUS23415</name>
    <name evidence="3" type="ORF">OSB1V03_LOCUS23435</name>
</gene>
<dbReference type="AlphaFoldDB" id="A0A7R9QP77"/>
<dbReference type="EMBL" id="OC913161">
    <property type="protein sequence ID" value="CAD7651585.1"/>
    <property type="molecule type" value="Genomic_DNA"/>
</dbReference>
<proteinExistence type="predicted"/>
<reference evidence="2" key="1">
    <citation type="submission" date="2020-11" db="EMBL/GenBank/DDBJ databases">
        <authorList>
            <person name="Tran Van P."/>
        </authorList>
    </citation>
    <scope>NUCLEOTIDE SEQUENCE</scope>
</reference>
<evidence type="ECO:0000259" key="1">
    <source>
        <dbReference type="PROSITE" id="PS50003"/>
    </source>
</evidence>
<keyword evidence="4" id="KW-1185">Reference proteome</keyword>
<name>A0A7R9QP77_9ACAR</name>
<evidence type="ECO:0000313" key="2">
    <source>
        <dbReference type="EMBL" id="CAD7651544.1"/>
    </source>
</evidence>
<organism evidence="2">
    <name type="scientific">Medioppia subpectinata</name>
    <dbReference type="NCBI Taxonomy" id="1979941"/>
    <lineage>
        <taxon>Eukaryota</taxon>
        <taxon>Metazoa</taxon>
        <taxon>Ecdysozoa</taxon>
        <taxon>Arthropoda</taxon>
        <taxon>Chelicerata</taxon>
        <taxon>Arachnida</taxon>
        <taxon>Acari</taxon>
        <taxon>Acariformes</taxon>
        <taxon>Sarcoptiformes</taxon>
        <taxon>Oribatida</taxon>
        <taxon>Brachypylina</taxon>
        <taxon>Oppioidea</taxon>
        <taxon>Oppiidae</taxon>
        <taxon>Medioppia</taxon>
    </lineage>
</organism>
<protein>
    <recommendedName>
        <fullName evidence="1">PH domain-containing protein</fullName>
    </recommendedName>
</protein>
<dbReference type="EMBL" id="CAJPIZ010058360">
    <property type="protein sequence ID" value="CAG2123470.1"/>
    <property type="molecule type" value="Genomic_DNA"/>
</dbReference>
<dbReference type="PROSITE" id="PS50003">
    <property type="entry name" value="PH_DOMAIN"/>
    <property type="match status" value="1"/>
</dbReference>
<dbReference type="Proteomes" id="UP000759131">
    <property type="component" value="Unassembled WGS sequence"/>
</dbReference>
<sequence>YLTFKANSTNERSLWLKSLDVSIRHFGDVERLELSSNKAINVSKMRKIGRLFVTVIEGLQLTSNNNVLNAFCKISIGKNEEHIYHTHSTKVVRSMATSPTGDRSLISRSSPSIVTKNQSNIGSKANVF</sequence>
<feature type="non-terminal residue" evidence="2">
    <location>
        <position position="1"/>
    </location>
</feature>
<dbReference type="EMBL" id="OC912935">
    <property type="protein sequence ID" value="CAD7651544.1"/>
    <property type="molecule type" value="Genomic_DNA"/>
</dbReference>
<dbReference type="InterPro" id="IPR001849">
    <property type="entry name" value="PH_domain"/>
</dbReference>
<evidence type="ECO:0000313" key="4">
    <source>
        <dbReference type="Proteomes" id="UP000759131"/>
    </source>
</evidence>
<dbReference type="SUPFAM" id="SSF49562">
    <property type="entry name" value="C2 domain (Calcium/lipid-binding domain, CaLB)"/>
    <property type="match status" value="1"/>
</dbReference>
<feature type="domain" description="PH" evidence="1">
    <location>
        <begin position="1"/>
        <end position="24"/>
    </location>
</feature>
<dbReference type="InterPro" id="IPR035892">
    <property type="entry name" value="C2_domain_sf"/>
</dbReference>
<evidence type="ECO:0000313" key="3">
    <source>
        <dbReference type="EMBL" id="CAD7651585.1"/>
    </source>
</evidence>
<accession>A0A7R9QP77</accession>